<dbReference type="EMBL" id="JBEQCT010000002">
    <property type="protein sequence ID" value="MFM2484420.1"/>
    <property type="molecule type" value="Genomic_DNA"/>
</dbReference>
<dbReference type="PRINTS" id="PR00506">
    <property type="entry name" value="D21N6MTFRASE"/>
</dbReference>
<evidence type="ECO:0000256" key="1">
    <source>
        <dbReference type="ARBA" id="ARBA00006594"/>
    </source>
</evidence>
<evidence type="ECO:0000313" key="9">
    <source>
        <dbReference type="Proteomes" id="UP001629953"/>
    </source>
</evidence>
<dbReference type="InterPro" id="IPR029063">
    <property type="entry name" value="SAM-dependent_MTases_sf"/>
</dbReference>
<dbReference type="SUPFAM" id="SSF53335">
    <property type="entry name" value="S-adenosyl-L-methionine-dependent methyltransferases"/>
    <property type="match status" value="1"/>
</dbReference>
<dbReference type="RefSeq" id="WP_408622599.1">
    <property type="nucleotide sequence ID" value="NZ_JBEQCT010000002.1"/>
</dbReference>
<evidence type="ECO:0000256" key="2">
    <source>
        <dbReference type="ARBA" id="ARBA00011900"/>
    </source>
</evidence>
<comment type="catalytic activity">
    <reaction evidence="6">
        <text>a 2'-deoxyadenosine in DNA + S-adenosyl-L-methionine = an N(6)-methyl-2'-deoxyadenosine in DNA + S-adenosyl-L-homocysteine + H(+)</text>
        <dbReference type="Rhea" id="RHEA:15197"/>
        <dbReference type="Rhea" id="RHEA-COMP:12418"/>
        <dbReference type="Rhea" id="RHEA-COMP:12419"/>
        <dbReference type="ChEBI" id="CHEBI:15378"/>
        <dbReference type="ChEBI" id="CHEBI:57856"/>
        <dbReference type="ChEBI" id="CHEBI:59789"/>
        <dbReference type="ChEBI" id="CHEBI:90615"/>
        <dbReference type="ChEBI" id="CHEBI:90616"/>
        <dbReference type="EC" id="2.1.1.72"/>
    </reaction>
</comment>
<evidence type="ECO:0000256" key="4">
    <source>
        <dbReference type="ARBA" id="ARBA00022679"/>
    </source>
</evidence>
<dbReference type="PROSITE" id="PS00092">
    <property type="entry name" value="N6_MTASE"/>
    <property type="match status" value="1"/>
</dbReference>
<protein>
    <recommendedName>
        <fullName evidence="2">site-specific DNA-methyltransferase (adenine-specific)</fullName>
        <ecNumber evidence="2">2.1.1.72</ecNumber>
    </recommendedName>
</protein>
<name>A0ABW9G5B3_9GAMM</name>
<keyword evidence="9" id="KW-1185">Reference proteome</keyword>
<gene>
    <name evidence="8" type="ORF">ABUE30_04960</name>
</gene>
<dbReference type="Pfam" id="PF01555">
    <property type="entry name" value="N6_N4_Mtase"/>
    <property type="match status" value="1"/>
</dbReference>
<evidence type="ECO:0000256" key="3">
    <source>
        <dbReference type="ARBA" id="ARBA00022603"/>
    </source>
</evidence>
<proteinExistence type="inferred from homology"/>
<dbReference type="GO" id="GO:0032259">
    <property type="term" value="P:methylation"/>
    <property type="evidence" value="ECO:0007669"/>
    <property type="project" value="UniProtKB-KW"/>
</dbReference>
<reference evidence="8 9" key="1">
    <citation type="journal article" date="2013" name="Int. J. Syst. Evol. Microbiol.">
        <title>Celerinatantimonas yamalensis sp. nov., a cold-adapted diazotrophic bacterium from a cold permafrost brine.</title>
        <authorList>
            <person name="Shcherbakova V."/>
            <person name="Chuvilskaya N."/>
            <person name="Rivkina E."/>
            <person name="Demidov N."/>
            <person name="Uchaeva V."/>
            <person name="Suetin S."/>
            <person name="Suzina N."/>
            <person name="Gilichinsky D."/>
        </authorList>
    </citation>
    <scope>NUCLEOTIDE SEQUENCE [LARGE SCALE GENOMIC DNA]</scope>
    <source>
        <strain evidence="8 9">C7</strain>
    </source>
</reference>
<dbReference type="InterPro" id="IPR002941">
    <property type="entry name" value="DNA_methylase_N4/N6"/>
</dbReference>
<dbReference type="GO" id="GO:0008168">
    <property type="term" value="F:methyltransferase activity"/>
    <property type="evidence" value="ECO:0007669"/>
    <property type="project" value="UniProtKB-KW"/>
</dbReference>
<dbReference type="PIRSF" id="PIRSF015855">
    <property type="entry name" value="TypeIII_Mtase_mKpnI"/>
    <property type="match status" value="1"/>
</dbReference>
<evidence type="ECO:0000256" key="5">
    <source>
        <dbReference type="ARBA" id="ARBA00022691"/>
    </source>
</evidence>
<evidence type="ECO:0000259" key="7">
    <source>
        <dbReference type="Pfam" id="PF01555"/>
    </source>
</evidence>
<keyword evidence="5" id="KW-0949">S-adenosyl-L-methionine</keyword>
<dbReference type="InterPro" id="IPR002052">
    <property type="entry name" value="DNA_methylase_N6_adenine_CS"/>
</dbReference>
<dbReference type="Gene3D" id="3.40.50.150">
    <property type="entry name" value="Vaccinia Virus protein VP39"/>
    <property type="match status" value="1"/>
</dbReference>
<comment type="caution">
    <text evidence="8">The sequence shown here is derived from an EMBL/GenBank/DDBJ whole genome shotgun (WGS) entry which is preliminary data.</text>
</comment>
<feature type="domain" description="DNA methylase N-4/N-6" evidence="7">
    <location>
        <begin position="121"/>
        <end position="471"/>
    </location>
</feature>
<keyword evidence="3 8" id="KW-0489">Methyltransferase</keyword>
<organism evidence="8 9">
    <name type="scientific">Celerinatantimonas yamalensis</name>
    <dbReference type="NCBI Taxonomy" id="559956"/>
    <lineage>
        <taxon>Bacteria</taxon>
        <taxon>Pseudomonadati</taxon>
        <taxon>Pseudomonadota</taxon>
        <taxon>Gammaproteobacteria</taxon>
        <taxon>Celerinatantimonadaceae</taxon>
        <taxon>Celerinatantimonas</taxon>
    </lineage>
</organism>
<dbReference type="InterPro" id="IPR002295">
    <property type="entry name" value="N4/N6-MTase_EcoPI_Mod-like"/>
</dbReference>
<accession>A0ABW9G5B3</accession>
<dbReference type="EC" id="2.1.1.72" evidence="2"/>
<sequence length="668" mass="75863">MDKLKMHSPDMTQQNIEKIQALFPNCVTESRGADKELKLAIDFDQLKQELSNSIVEGPQERYQLNWPGKRKSLLKANSPITKTLRPNTSESVSYENTQNLFIEGNNLTALKLIEEMYLGKIKLIYIDPPYNTGGDLLYNDDFSLSSAEFFKDDLQIDDEGNKLTSNLQGNGKFHTKWLNMIYPRLIKAKNLLSDDGIIAISIDDNELSNLLSIVDELFGWENRKVICVKMSESSGLKMGSVIKTGSIAKLKEYIVICSKNQIRGLNLENIPKDKWDSEYNIYLEGLTKDDRKKISEESERETAADIPALDQIAKKIELKSVSEKLKELNVTSEKKESWLFENSWRICQCATSSTVLKLANEKKNSCNQENFFVSSSTGKIYFVRGRYSKDSSKPRLQMLFADDNLTLHPGDFWHDIKTTGLDGEGGVSFKNGKKPLKLLKRIIKMVTSGDDTILDFFAGSGSTAQAVWESNIDDNSKRKFILVQYPENFNTKNKDNKESIEFCERNGLQANVAELSKQRLRICIEKLKDQPELDLGFRVLKVDSSNMADVYYSPDQVTQGSLDLLVDNIKSDRTDEDLLFQVLLDWGVDLTLPIRKEMIQGKSVFFVDDDALVACFDLRINEALIKELATKEPLRVVFRDDGFESDAVKINAEQIFKQVSPHTEVKAI</sequence>
<comment type="similarity">
    <text evidence="1">Belongs to the N(4)/N(6)-methyltransferase family.</text>
</comment>
<evidence type="ECO:0000256" key="6">
    <source>
        <dbReference type="ARBA" id="ARBA00047942"/>
    </source>
</evidence>
<dbReference type="Proteomes" id="UP001629953">
    <property type="component" value="Unassembled WGS sequence"/>
</dbReference>
<keyword evidence="4 8" id="KW-0808">Transferase</keyword>
<evidence type="ECO:0000313" key="8">
    <source>
        <dbReference type="EMBL" id="MFM2484420.1"/>
    </source>
</evidence>